<dbReference type="RefSeq" id="WP_067191325.1">
    <property type="nucleotide sequence ID" value="NZ_SPKT01000017.1"/>
</dbReference>
<comment type="caution">
    <text evidence="3">The sequence shown here is derived from an EMBL/GenBank/DDBJ whole genome shotgun (WGS) entry which is preliminary data.</text>
</comment>
<evidence type="ECO:0000313" key="3">
    <source>
        <dbReference type="EMBL" id="TFH98439.1"/>
    </source>
</evidence>
<name>A0ABY2JYG9_9MICC</name>
<feature type="compositionally biased region" description="Polar residues" evidence="1">
    <location>
        <begin position="586"/>
        <end position="607"/>
    </location>
</feature>
<feature type="compositionally biased region" description="Low complexity" evidence="1">
    <location>
        <begin position="477"/>
        <end position="502"/>
    </location>
</feature>
<dbReference type="SUPFAM" id="SSF49785">
    <property type="entry name" value="Galactose-binding domain-like"/>
    <property type="match status" value="1"/>
</dbReference>
<feature type="compositionally biased region" description="Basic and acidic residues" evidence="1">
    <location>
        <begin position="329"/>
        <end position="338"/>
    </location>
</feature>
<dbReference type="Gene3D" id="2.60.120.260">
    <property type="entry name" value="Galactose-binding domain-like"/>
    <property type="match status" value="1"/>
</dbReference>
<proteinExistence type="predicted"/>
<keyword evidence="2" id="KW-0812">Transmembrane</keyword>
<feature type="region of interest" description="Disordered" evidence="1">
    <location>
        <begin position="586"/>
        <end position="628"/>
    </location>
</feature>
<sequence>MSQSIEVGSVLGGRYRITDHVVTSADQDLVFTGLDQVLNRRVTVLVASLENATQVASSARELATGERQDDVQVLDLGLSEGHTYLIAGGNPDPDVLLGLAYPQETYVEPFQTDTLGSEIFGSSRDAQAHEYDDDEAYYTELDEHIRADQEQHSRRPGFLNRLSDRLSERMNSSSDGSAAREAAGASALAAAGSAAKAKEEEKRRAEEAERARQEERRRAEEAERQRLEEEKRRAEEAERQRVEREREEAAAAERAERERREAEELERRRARQIEEDERRERAAAERRAAERAEREEREARQAEERAEMEQREADRRREAAVQAAAQESGKGRDGRTEQGRGAAAADISTDPMPTVPAAGRGDEGSASDSARPRPAKAHRDGAAPKHDEATPKDTERQAPRRVRPAPRRALAAAAASGAGATAAGAAPQNANRADDVRRDGAASNGDGRDAGRGSEHEPRADGRDASDEGRKDRSGRRGAAAAGVGAAAVGATAAATGASGRGTDVPAGSRRDADARDPHRDRKDTARGAAPATAAAAAHPDGPRDRRDPDDDRRSKTGGAGWLVALLLVLLLAVALITGFFLLNQNRDSVPDDNQATGSPTESTQPTDGGASPSEETSASPSEDVAPAEPASLVDIYREVPDAPTLESEHDDQLSNIIDGDPETYWQSYSYKRPNFGGYTRSMNFVIELEEARDIEKVTVESLASSAGQLAIGVASEDGLGDLRRGGEGTFVDGKAEVDITDDQGNAKYVVVTVTELPQLAVDNTQYAYGMRLSEITVQ</sequence>
<keyword evidence="4" id="KW-1185">Reference proteome</keyword>
<feature type="region of interest" description="Disordered" evidence="1">
    <location>
        <begin position="167"/>
        <end position="556"/>
    </location>
</feature>
<accession>A0ABY2JYG9</accession>
<reference evidence="3 4" key="1">
    <citation type="submission" date="2019-03" db="EMBL/GenBank/DDBJ databases">
        <title>Reclassification of Micrococcus aloeverae and Micrococcus yunnanensis as later heterotypic synonyms of Micrococcus luteus.</title>
        <authorList>
            <person name="Huang C.-H."/>
        </authorList>
    </citation>
    <scope>NUCLEOTIDE SEQUENCE [LARGE SCALE GENOMIC DNA]</scope>
    <source>
        <strain evidence="3 4">BCRC 12151</strain>
    </source>
</reference>
<feature type="compositionally biased region" description="Basic and acidic residues" evidence="1">
    <location>
        <begin position="196"/>
        <end position="319"/>
    </location>
</feature>
<organism evidence="3 4">
    <name type="scientific">Micrococcus lylae</name>
    <dbReference type="NCBI Taxonomy" id="1273"/>
    <lineage>
        <taxon>Bacteria</taxon>
        <taxon>Bacillati</taxon>
        <taxon>Actinomycetota</taxon>
        <taxon>Actinomycetes</taxon>
        <taxon>Micrococcales</taxon>
        <taxon>Micrococcaceae</taxon>
        <taxon>Micrococcus</taxon>
    </lineage>
</organism>
<dbReference type="InterPro" id="IPR008979">
    <property type="entry name" value="Galactose-bd-like_sf"/>
</dbReference>
<feature type="compositionally biased region" description="Basic and acidic residues" evidence="1">
    <location>
        <begin position="377"/>
        <end position="398"/>
    </location>
</feature>
<feature type="compositionally biased region" description="Low complexity" evidence="1">
    <location>
        <begin position="407"/>
        <end position="431"/>
    </location>
</feature>
<keyword evidence="2" id="KW-0472">Membrane</keyword>
<feature type="compositionally biased region" description="Basic and acidic residues" evidence="1">
    <location>
        <begin position="541"/>
        <end position="555"/>
    </location>
</feature>
<evidence type="ECO:0000256" key="2">
    <source>
        <dbReference type="SAM" id="Phobius"/>
    </source>
</evidence>
<dbReference type="EMBL" id="SPKT01000017">
    <property type="protein sequence ID" value="TFH98439.1"/>
    <property type="molecule type" value="Genomic_DNA"/>
</dbReference>
<feature type="compositionally biased region" description="Low complexity" evidence="1">
    <location>
        <begin position="527"/>
        <end position="540"/>
    </location>
</feature>
<dbReference type="Proteomes" id="UP000297477">
    <property type="component" value="Unassembled WGS sequence"/>
</dbReference>
<keyword evidence="2" id="KW-1133">Transmembrane helix</keyword>
<gene>
    <name evidence="3" type="ORF">E4A49_08605</name>
</gene>
<feature type="compositionally biased region" description="Basic and acidic residues" evidence="1">
    <location>
        <begin position="432"/>
        <end position="472"/>
    </location>
</feature>
<evidence type="ECO:0000313" key="4">
    <source>
        <dbReference type="Proteomes" id="UP000297477"/>
    </source>
</evidence>
<evidence type="ECO:0000256" key="1">
    <source>
        <dbReference type="SAM" id="MobiDB-lite"/>
    </source>
</evidence>
<feature type="compositionally biased region" description="Low complexity" evidence="1">
    <location>
        <begin position="176"/>
        <end position="195"/>
    </location>
</feature>
<feature type="compositionally biased region" description="Basic and acidic residues" evidence="1">
    <location>
        <begin position="509"/>
        <end position="526"/>
    </location>
</feature>
<feature type="compositionally biased region" description="Low complexity" evidence="1">
    <location>
        <begin position="611"/>
        <end position="623"/>
    </location>
</feature>
<feature type="transmembrane region" description="Helical" evidence="2">
    <location>
        <begin position="560"/>
        <end position="583"/>
    </location>
</feature>
<evidence type="ECO:0008006" key="5">
    <source>
        <dbReference type="Google" id="ProtNLM"/>
    </source>
</evidence>
<protein>
    <recommendedName>
        <fullName evidence="5">TolA protein</fullName>
    </recommendedName>
</protein>